<gene>
    <name evidence="13" type="ORF">PMAYCL1PPCAC_06668</name>
</gene>
<dbReference type="InterPro" id="IPR036388">
    <property type="entry name" value="WH-like_DNA-bd_sf"/>
</dbReference>
<dbReference type="GO" id="GO:0035556">
    <property type="term" value="P:intracellular signal transduction"/>
    <property type="evidence" value="ECO:0007669"/>
    <property type="project" value="InterPro"/>
</dbReference>
<dbReference type="GO" id="GO:0060070">
    <property type="term" value="P:canonical Wnt signaling pathway"/>
    <property type="evidence" value="ECO:0007669"/>
    <property type="project" value="TreeGrafter"/>
</dbReference>
<dbReference type="Pfam" id="PF00778">
    <property type="entry name" value="DIX"/>
    <property type="match status" value="1"/>
</dbReference>
<feature type="region of interest" description="Disordered" evidence="9">
    <location>
        <begin position="400"/>
        <end position="421"/>
    </location>
</feature>
<dbReference type="GO" id="GO:0048699">
    <property type="term" value="P:generation of neurons"/>
    <property type="evidence" value="ECO:0007669"/>
    <property type="project" value="UniProtKB-ARBA"/>
</dbReference>
<dbReference type="FunFam" id="2.30.42.10:FF:000203">
    <property type="entry name" value="DiSHevelled related"/>
    <property type="match status" value="1"/>
</dbReference>
<protein>
    <submittedName>
        <fullName evidence="13">Uncharacterized protein</fullName>
    </submittedName>
</protein>
<dbReference type="SMART" id="SM00049">
    <property type="entry name" value="DEP"/>
    <property type="match status" value="1"/>
</dbReference>
<dbReference type="InterPro" id="IPR036390">
    <property type="entry name" value="WH_DNA-bd_sf"/>
</dbReference>
<feature type="non-terminal residue" evidence="13">
    <location>
        <position position="1"/>
    </location>
</feature>
<comment type="similarity">
    <text evidence="3">Belongs to the DSH family.</text>
</comment>
<keyword evidence="4" id="KW-0217">Developmental protein</keyword>
<dbReference type="PROSITE" id="PS50186">
    <property type="entry name" value="DEP"/>
    <property type="match status" value="1"/>
</dbReference>
<dbReference type="Gene3D" id="1.10.10.10">
    <property type="entry name" value="Winged helix-like DNA-binding domain superfamily/Winged helix DNA-binding domain"/>
    <property type="match status" value="1"/>
</dbReference>
<dbReference type="GO" id="GO:0048468">
    <property type="term" value="P:cell development"/>
    <property type="evidence" value="ECO:0007669"/>
    <property type="project" value="UniProtKB-ARBA"/>
</dbReference>
<dbReference type="GO" id="GO:0048598">
    <property type="term" value="P:embryonic morphogenesis"/>
    <property type="evidence" value="ECO:0007669"/>
    <property type="project" value="UniProtKB-ARBA"/>
</dbReference>
<dbReference type="EMBL" id="BTRK01000002">
    <property type="protein sequence ID" value="GMR36473.1"/>
    <property type="molecule type" value="Genomic_DNA"/>
</dbReference>
<evidence type="ECO:0000256" key="8">
    <source>
        <dbReference type="PROSITE-ProRule" id="PRU00069"/>
    </source>
</evidence>
<dbReference type="SUPFAM" id="SSF54236">
    <property type="entry name" value="Ubiquitin-like"/>
    <property type="match status" value="1"/>
</dbReference>
<dbReference type="SMART" id="SM00021">
    <property type="entry name" value="DAX"/>
    <property type="match status" value="1"/>
</dbReference>
<dbReference type="SMART" id="SM00228">
    <property type="entry name" value="PDZ"/>
    <property type="match status" value="1"/>
</dbReference>
<dbReference type="InterPro" id="IPR001478">
    <property type="entry name" value="PDZ"/>
</dbReference>
<dbReference type="InterPro" id="IPR000591">
    <property type="entry name" value="DEP_dom"/>
</dbReference>
<keyword evidence="6 8" id="KW-0879">Wnt signaling pathway</keyword>
<dbReference type="GO" id="GO:0016020">
    <property type="term" value="C:membrane"/>
    <property type="evidence" value="ECO:0007669"/>
    <property type="project" value="UniProtKB-SubCell"/>
</dbReference>
<dbReference type="GO" id="GO:0005938">
    <property type="term" value="C:cell cortex"/>
    <property type="evidence" value="ECO:0007669"/>
    <property type="project" value="UniProtKB-ARBA"/>
</dbReference>
<dbReference type="GO" id="GO:0016477">
    <property type="term" value="P:cell migration"/>
    <property type="evidence" value="ECO:0007669"/>
    <property type="project" value="UniProtKB-ARBA"/>
</dbReference>
<evidence type="ECO:0000256" key="1">
    <source>
        <dbReference type="ARBA" id="ARBA00004370"/>
    </source>
</evidence>
<evidence type="ECO:0000256" key="6">
    <source>
        <dbReference type="ARBA" id="ARBA00022687"/>
    </source>
</evidence>
<dbReference type="InterPro" id="IPR015506">
    <property type="entry name" value="Dsh/Dvl-rel"/>
</dbReference>
<feature type="domain" description="PDZ" evidence="10">
    <location>
        <begin position="236"/>
        <end position="303"/>
    </location>
</feature>
<dbReference type="Gene3D" id="2.40.240.130">
    <property type="match status" value="1"/>
</dbReference>
<keyword evidence="14" id="KW-1185">Reference proteome</keyword>
<dbReference type="SUPFAM" id="SSF50156">
    <property type="entry name" value="PDZ domain-like"/>
    <property type="match status" value="1"/>
</dbReference>
<dbReference type="Gene3D" id="2.30.42.10">
    <property type="match status" value="1"/>
</dbReference>
<feature type="compositionally biased region" description="Basic residues" evidence="9">
    <location>
        <begin position="195"/>
        <end position="206"/>
    </location>
</feature>
<dbReference type="GO" id="GO:0005829">
    <property type="term" value="C:cytosol"/>
    <property type="evidence" value="ECO:0007669"/>
    <property type="project" value="TreeGrafter"/>
</dbReference>
<dbReference type="InterPro" id="IPR038207">
    <property type="entry name" value="DIX_dom_sf"/>
</dbReference>
<dbReference type="GO" id="GO:0048730">
    <property type="term" value="P:epidermis morphogenesis"/>
    <property type="evidence" value="ECO:0007669"/>
    <property type="project" value="UniProtKB-ARBA"/>
</dbReference>
<evidence type="ECO:0000256" key="7">
    <source>
        <dbReference type="ARBA" id="ARBA00023136"/>
    </source>
</evidence>
<feature type="domain" description="DEP" evidence="11">
    <location>
        <begin position="442"/>
        <end position="516"/>
    </location>
</feature>
<dbReference type="PANTHER" id="PTHR10878:SF24">
    <property type="entry name" value="SEGMENT POLARITY PROTEIN DISHEVELLED HOMOLOG MIG-5"/>
    <property type="match status" value="1"/>
</dbReference>
<dbReference type="Pfam" id="PF00610">
    <property type="entry name" value="DEP"/>
    <property type="match status" value="1"/>
</dbReference>
<sequence length="617" mass="69055">FFSVSLEIHRMSTENIIPPEFSKVFYYLNDEPTPYVEIIQSGADSVTLGHFKRAFTRKGFKYYGKQLDPDIGREVKVELIGDETKLTRNAENGLFELFLQTNQNGTLPRKGNGPNGTFPRRMGMERNDRDLYNMHRVTSDEYDSSSRQDTLMSRRAGEVLAESMTSASEHLYEYDDSRQYNAAMGDEASRVDGPRRRKARKNRVRKSYVPSTIGSQPESRYGGMAGTSLSLPHIIQVNLQIGPKDLLGISVVSVEGSILISDVFPEGVVARDGRIDVGDQIVKVNTRSFENLSDQQAIMILRKVAAAKKPLTLYVAKRTMSNGENDPLCTLVEETLPLDISLWVENAVHCTERQRFGVDESIDGTSFMEGGVGGAPSVCTEDEEEERMLYVQRRNGVGRRLEPPPMHAVPPPRGNYSEGSGYTERLSTRMNPLSLINVISHPQSGLSIKNRKWLKIPVPMSFIGEELVNWLVEHLEDIRDKKDAKKYATHLLEKGLIKHVVSKRDFTEKCYYVFNDAMISSSMHSRRGDSLGEASGGREGNTEVTYVEGVDSPSRRVPPSQDNTWPFSPITVVHQRGVGHRAECESDYASMVGSTFPVRHNPPPNTPLAPSQFDSIA</sequence>
<evidence type="ECO:0000256" key="4">
    <source>
        <dbReference type="ARBA" id="ARBA00022473"/>
    </source>
</evidence>
<evidence type="ECO:0000313" key="13">
    <source>
        <dbReference type="EMBL" id="GMR36473.1"/>
    </source>
</evidence>
<dbReference type="GO" id="GO:0048646">
    <property type="term" value="P:anatomical structure formation involved in morphogenesis"/>
    <property type="evidence" value="ECO:0007669"/>
    <property type="project" value="UniProtKB-ARBA"/>
</dbReference>
<dbReference type="AlphaFoldDB" id="A0AAN4Z8J8"/>
<comment type="subcellular location">
    <subcellularLocation>
        <location evidence="2">Cytoplasm</location>
    </subcellularLocation>
    <subcellularLocation>
        <location evidence="1">Membrane</location>
    </subcellularLocation>
</comment>
<dbReference type="PROSITE" id="PS50841">
    <property type="entry name" value="DIX"/>
    <property type="match status" value="1"/>
</dbReference>
<dbReference type="InterPro" id="IPR001158">
    <property type="entry name" value="DIX"/>
</dbReference>
<keyword evidence="7" id="KW-0472">Membrane</keyword>
<dbReference type="Pfam" id="PF00595">
    <property type="entry name" value="PDZ"/>
    <property type="match status" value="1"/>
</dbReference>
<dbReference type="PROSITE" id="PS50106">
    <property type="entry name" value="PDZ"/>
    <property type="match status" value="1"/>
</dbReference>
<reference evidence="14" key="1">
    <citation type="submission" date="2022-10" db="EMBL/GenBank/DDBJ databases">
        <title>Genome assembly of Pristionchus species.</title>
        <authorList>
            <person name="Yoshida K."/>
            <person name="Sommer R.J."/>
        </authorList>
    </citation>
    <scope>NUCLEOTIDE SEQUENCE [LARGE SCALE GENOMIC DNA]</scope>
    <source>
        <strain evidence="14">RS5460</strain>
    </source>
</reference>
<dbReference type="PANTHER" id="PTHR10878">
    <property type="entry name" value="SEGMENT POLARITY PROTEIN DISHEVELLED"/>
    <property type="match status" value="1"/>
</dbReference>
<dbReference type="InterPro" id="IPR029071">
    <property type="entry name" value="Ubiquitin-like_domsf"/>
</dbReference>
<proteinExistence type="inferred from homology"/>
<accession>A0AAN4Z8J8</accession>
<evidence type="ECO:0000259" key="10">
    <source>
        <dbReference type="PROSITE" id="PS50106"/>
    </source>
</evidence>
<feature type="domain" description="DIX" evidence="12">
    <location>
        <begin position="19"/>
        <end position="102"/>
    </location>
</feature>
<evidence type="ECO:0000259" key="11">
    <source>
        <dbReference type="PROSITE" id="PS50186"/>
    </source>
</evidence>
<evidence type="ECO:0000256" key="9">
    <source>
        <dbReference type="SAM" id="MobiDB-lite"/>
    </source>
</evidence>
<feature type="compositionally biased region" description="Polar residues" evidence="9">
    <location>
        <begin position="608"/>
        <end position="617"/>
    </location>
</feature>
<dbReference type="GO" id="GO:0000132">
    <property type="term" value="P:establishment of mitotic spindle orientation"/>
    <property type="evidence" value="ECO:0007669"/>
    <property type="project" value="UniProtKB-ARBA"/>
</dbReference>
<dbReference type="InterPro" id="IPR036034">
    <property type="entry name" value="PDZ_sf"/>
</dbReference>
<dbReference type="GO" id="GO:0003002">
    <property type="term" value="P:regionalization"/>
    <property type="evidence" value="ECO:0007669"/>
    <property type="project" value="UniProtKB-ARBA"/>
</dbReference>
<dbReference type="GO" id="GO:0035591">
    <property type="term" value="F:signaling adaptor activity"/>
    <property type="evidence" value="ECO:0007669"/>
    <property type="project" value="UniProtKB-ARBA"/>
</dbReference>
<evidence type="ECO:0000256" key="3">
    <source>
        <dbReference type="ARBA" id="ARBA00008735"/>
    </source>
</evidence>
<evidence type="ECO:0000313" key="14">
    <source>
        <dbReference type="Proteomes" id="UP001328107"/>
    </source>
</evidence>
<dbReference type="Proteomes" id="UP001328107">
    <property type="component" value="Unassembled WGS sequence"/>
</dbReference>
<dbReference type="FunFam" id="1.10.10.10:FF:000400">
    <property type="entry name" value="DiSHevelled related"/>
    <property type="match status" value="1"/>
</dbReference>
<dbReference type="SUPFAM" id="SSF46785">
    <property type="entry name" value="Winged helix' DNA-binding domain"/>
    <property type="match status" value="1"/>
</dbReference>
<feature type="compositionally biased region" description="Pro residues" evidence="9">
    <location>
        <begin position="403"/>
        <end position="413"/>
    </location>
</feature>
<dbReference type="CDD" id="cd04438">
    <property type="entry name" value="DEP_dishevelled"/>
    <property type="match status" value="1"/>
</dbReference>
<feature type="region of interest" description="Disordered" evidence="9">
    <location>
        <begin position="183"/>
        <end position="221"/>
    </location>
</feature>
<keyword evidence="5" id="KW-0963">Cytoplasm</keyword>
<feature type="compositionally biased region" description="Polar residues" evidence="9">
    <location>
        <begin position="209"/>
        <end position="218"/>
    </location>
</feature>
<dbReference type="GO" id="GO:0009887">
    <property type="term" value="P:animal organ morphogenesis"/>
    <property type="evidence" value="ECO:0007669"/>
    <property type="project" value="UniProtKB-ARBA"/>
</dbReference>
<organism evidence="13 14">
    <name type="scientific">Pristionchus mayeri</name>
    <dbReference type="NCBI Taxonomy" id="1317129"/>
    <lineage>
        <taxon>Eukaryota</taxon>
        <taxon>Metazoa</taxon>
        <taxon>Ecdysozoa</taxon>
        <taxon>Nematoda</taxon>
        <taxon>Chromadorea</taxon>
        <taxon>Rhabditida</taxon>
        <taxon>Rhabditina</taxon>
        <taxon>Diplogasteromorpha</taxon>
        <taxon>Diplogasteroidea</taxon>
        <taxon>Neodiplogasteridae</taxon>
        <taxon>Pristionchus</taxon>
    </lineage>
</organism>
<comment type="caution">
    <text evidence="13">The sequence shown here is derived from an EMBL/GenBank/DDBJ whole genome shotgun (WGS) entry which is preliminary data.</text>
</comment>
<evidence type="ECO:0000256" key="5">
    <source>
        <dbReference type="ARBA" id="ARBA00022490"/>
    </source>
</evidence>
<evidence type="ECO:0000256" key="2">
    <source>
        <dbReference type="ARBA" id="ARBA00004496"/>
    </source>
</evidence>
<name>A0AAN4Z8J8_9BILA</name>
<dbReference type="GO" id="GO:0005109">
    <property type="term" value="F:frizzled binding"/>
    <property type="evidence" value="ECO:0007669"/>
    <property type="project" value="TreeGrafter"/>
</dbReference>
<evidence type="ECO:0000259" key="12">
    <source>
        <dbReference type="PROSITE" id="PS50841"/>
    </source>
</evidence>
<feature type="region of interest" description="Disordered" evidence="9">
    <location>
        <begin position="598"/>
        <end position="617"/>
    </location>
</feature>